<reference evidence="2" key="1">
    <citation type="journal article" date="2022" name="bioRxiv">
        <title>Sequencing and chromosome-scale assembly of the giantPleurodeles waltlgenome.</title>
        <authorList>
            <person name="Brown T."/>
            <person name="Elewa A."/>
            <person name="Iarovenko S."/>
            <person name="Subramanian E."/>
            <person name="Araus A.J."/>
            <person name="Petzold A."/>
            <person name="Susuki M."/>
            <person name="Suzuki K.-i.T."/>
            <person name="Hayashi T."/>
            <person name="Toyoda A."/>
            <person name="Oliveira C."/>
            <person name="Osipova E."/>
            <person name="Leigh N.D."/>
            <person name="Simon A."/>
            <person name="Yun M.H."/>
        </authorList>
    </citation>
    <scope>NUCLEOTIDE SEQUENCE</scope>
    <source>
        <strain evidence="2">20211129_DDA</strain>
        <tissue evidence="2">Liver</tissue>
    </source>
</reference>
<dbReference type="AlphaFoldDB" id="A0AAV7PEF2"/>
<gene>
    <name evidence="2" type="ORF">NDU88_005108</name>
</gene>
<evidence type="ECO:0000313" key="3">
    <source>
        <dbReference type="Proteomes" id="UP001066276"/>
    </source>
</evidence>
<comment type="caution">
    <text evidence="2">The sequence shown here is derived from an EMBL/GenBank/DDBJ whole genome shotgun (WGS) entry which is preliminary data.</text>
</comment>
<organism evidence="2 3">
    <name type="scientific">Pleurodeles waltl</name>
    <name type="common">Iberian ribbed newt</name>
    <dbReference type="NCBI Taxonomy" id="8319"/>
    <lineage>
        <taxon>Eukaryota</taxon>
        <taxon>Metazoa</taxon>
        <taxon>Chordata</taxon>
        <taxon>Craniata</taxon>
        <taxon>Vertebrata</taxon>
        <taxon>Euteleostomi</taxon>
        <taxon>Amphibia</taxon>
        <taxon>Batrachia</taxon>
        <taxon>Caudata</taxon>
        <taxon>Salamandroidea</taxon>
        <taxon>Salamandridae</taxon>
        <taxon>Pleurodelinae</taxon>
        <taxon>Pleurodeles</taxon>
    </lineage>
</organism>
<accession>A0AAV7PEF2</accession>
<feature type="region of interest" description="Disordered" evidence="1">
    <location>
        <begin position="1"/>
        <end position="28"/>
    </location>
</feature>
<dbReference type="Proteomes" id="UP001066276">
    <property type="component" value="Chromosome 7"/>
</dbReference>
<sequence>MPSRRAGLWSQRGDRVHERRGTRAHQSRHTKINNAKIPGLGFTRVQGCRPFPATFSHLTAPVGTCTYCLCSYWMRLEALTSTQGPRRPSSTGRAWFLCSAVRTDCSPRSPSNPSASPRGAQRFLLYFHFKDQTLVKASVQIKSAFGNSAIHRRGFYPLHATNSGQSGNIRRGTVLRSTSAGDQRAVVKDAWCHSNGPQCAASATCSSTVAESDVHRRS</sequence>
<keyword evidence="3" id="KW-1185">Reference proteome</keyword>
<name>A0AAV7PEF2_PLEWA</name>
<dbReference type="EMBL" id="JANPWB010000011">
    <property type="protein sequence ID" value="KAJ1126702.1"/>
    <property type="molecule type" value="Genomic_DNA"/>
</dbReference>
<evidence type="ECO:0000256" key="1">
    <source>
        <dbReference type="SAM" id="MobiDB-lite"/>
    </source>
</evidence>
<proteinExistence type="predicted"/>
<protein>
    <submittedName>
        <fullName evidence="2">Uncharacterized protein</fullName>
    </submittedName>
</protein>
<evidence type="ECO:0000313" key="2">
    <source>
        <dbReference type="EMBL" id="KAJ1126702.1"/>
    </source>
</evidence>
<feature type="compositionally biased region" description="Basic and acidic residues" evidence="1">
    <location>
        <begin position="12"/>
        <end position="21"/>
    </location>
</feature>